<reference evidence="1" key="2">
    <citation type="submission" date="2025-09" db="UniProtKB">
        <authorList>
            <consortium name="EnsemblPlants"/>
        </authorList>
    </citation>
    <scope>IDENTIFICATION</scope>
</reference>
<organism evidence="1 2">
    <name type="scientific">Avena sativa</name>
    <name type="common">Oat</name>
    <dbReference type="NCBI Taxonomy" id="4498"/>
    <lineage>
        <taxon>Eukaryota</taxon>
        <taxon>Viridiplantae</taxon>
        <taxon>Streptophyta</taxon>
        <taxon>Embryophyta</taxon>
        <taxon>Tracheophyta</taxon>
        <taxon>Spermatophyta</taxon>
        <taxon>Magnoliopsida</taxon>
        <taxon>Liliopsida</taxon>
        <taxon>Poales</taxon>
        <taxon>Poaceae</taxon>
        <taxon>BOP clade</taxon>
        <taxon>Pooideae</taxon>
        <taxon>Poodae</taxon>
        <taxon>Poeae</taxon>
        <taxon>Poeae Chloroplast Group 1 (Aveneae type)</taxon>
        <taxon>Aveninae</taxon>
        <taxon>Avena</taxon>
    </lineage>
</organism>
<accession>A0ACD5TYK9</accession>
<keyword evidence="2" id="KW-1185">Reference proteome</keyword>
<protein>
    <submittedName>
        <fullName evidence="1">Uncharacterized protein</fullName>
    </submittedName>
</protein>
<dbReference type="Proteomes" id="UP001732700">
    <property type="component" value="Chromosome 1D"/>
</dbReference>
<reference evidence="1" key="1">
    <citation type="submission" date="2021-05" db="EMBL/GenBank/DDBJ databases">
        <authorList>
            <person name="Scholz U."/>
            <person name="Mascher M."/>
            <person name="Fiebig A."/>
        </authorList>
    </citation>
    <scope>NUCLEOTIDE SEQUENCE [LARGE SCALE GENOMIC DNA]</scope>
</reference>
<sequence length="187" mass="20764">MGEYTIQISTKLIDQLARDDEKVKRKVRKPKPKKVVEQQPEEPQDNGWELPSEPKSSPIPAPGWSLPPPMYLPVTPAPPPPPSPAIQEVEAIRAVMLESADVLEKLGKAESERLQELARRSKELHDREFKLPYQNPVPCADEKAGCLDCYVSNAAQDPLKCAEAVRRFEACVRMARQSGSVSGIATK</sequence>
<evidence type="ECO:0000313" key="2">
    <source>
        <dbReference type="Proteomes" id="UP001732700"/>
    </source>
</evidence>
<evidence type="ECO:0000313" key="1">
    <source>
        <dbReference type="EnsemblPlants" id="AVESA.00010b.r2.1DG0150130.1.CDS.1"/>
    </source>
</evidence>
<dbReference type="EnsemblPlants" id="AVESA.00010b.r2.1DG0150130.1">
    <property type="protein sequence ID" value="AVESA.00010b.r2.1DG0150130.1.CDS.1"/>
    <property type="gene ID" value="AVESA.00010b.r2.1DG0150130"/>
</dbReference>
<name>A0ACD5TYK9_AVESA</name>
<proteinExistence type="predicted"/>